<protein>
    <submittedName>
        <fullName evidence="3">Alpha/beta-hydrolase</fullName>
    </submittedName>
</protein>
<dbReference type="GO" id="GO:0005739">
    <property type="term" value="C:mitochondrion"/>
    <property type="evidence" value="ECO:0007669"/>
    <property type="project" value="TreeGrafter"/>
</dbReference>
<accession>A0A1X2G9F5</accession>
<dbReference type="InterPro" id="IPR000073">
    <property type="entry name" value="AB_hydrolase_1"/>
</dbReference>
<evidence type="ECO:0000313" key="4">
    <source>
        <dbReference type="Proteomes" id="UP000242146"/>
    </source>
</evidence>
<dbReference type="SUPFAM" id="SSF53474">
    <property type="entry name" value="alpha/beta-Hydrolases"/>
    <property type="match status" value="1"/>
</dbReference>
<name>A0A1X2G9F5_9FUNG</name>
<dbReference type="PANTHER" id="PTHR42886">
    <property type="entry name" value="RE40534P-RELATED"/>
    <property type="match status" value="1"/>
</dbReference>
<dbReference type="STRING" id="101127.A0A1X2G9F5"/>
<dbReference type="GO" id="GO:0006654">
    <property type="term" value="P:phosphatidic acid biosynthetic process"/>
    <property type="evidence" value="ECO:0007669"/>
    <property type="project" value="TreeGrafter"/>
</dbReference>
<dbReference type="GO" id="GO:0042171">
    <property type="term" value="F:lysophosphatidic acid acyltransferase activity"/>
    <property type="evidence" value="ECO:0007669"/>
    <property type="project" value="TreeGrafter"/>
</dbReference>
<proteinExistence type="inferred from homology"/>
<feature type="domain" description="AB hydrolase-1" evidence="2">
    <location>
        <begin position="126"/>
        <end position="425"/>
    </location>
</feature>
<keyword evidence="3" id="KW-0378">Hydrolase</keyword>
<dbReference type="Gene3D" id="3.40.50.1820">
    <property type="entry name" value="alpha/beta hydrolase"/>
    <property type="match status" value="1"/>
</dbReference>
<dbReference type="Proteomes" id="UP000242146">
    <property type="component" value="Unassembled WGS sequence"/>
</dbReference>
<dbReference type="InterPro" id="IPR029058">
    <property type="entry name" value="AB_hydrolase_fold"/>
</dbReference>
<evidence type="ECO:0000256" key="1">
    <source>
        <dbReference type="ARBA" id="ARBA00038097"/>
    </source>
</evidence>
<dbReference type="PANTHER" id="PTHR42886:SF29">
    <property type="entry name" value="PUMMELIG, ISOFORM A"/>
    <property type="match status" value="1"/>
</dbReference>
<dbReference type="GO" id="GO:0052689">
    <property type="term" value="F:carboxylic ester hydrolase activity"/>
    <property type="evidence" value="ECO:0007669"/>
    <property type="project" value="TreeGrafter"/>
</dbReference>
<keyword evidence="4" id="KW-1185">Reference proteome</keyword>
<organism evidence="3 4">
    <name type="scientific">Hesseltinella vesiculosa</name>
    <dbReference type="NCBI Taxonomy" id="101127"/>
    <lineage>
        <taxon>Eukaryota</taxon>
        <taxon>Fungi</taxon>
        <taxon>Fungi incertae sedis</taxon>
        <taxon>Mucoromycota</taxon>
        <taxon>Mucoromycotina</taxon>
        <taxon>Mucoromycetes</taxon>
        <taxon>Mucorales</taxon>
        <taxon>Cunninghamellaceae</taxon>
        <taxon>Hesseltinella</taxon>
    </lineage>
</organism>
<reference evidence="3 4" key="1">
    <citation type="submission" date="2016-07" db="EMBL/GenBank/DDBJ databases">
        <title>Pervasive Adenine N6-methylation of Active Genes in Fungi.</title>
        <authorList>
            <consortium name="DOE Joint Genome Institute"/>
            <person name="Mondo S.J."/>
            <person name="Dannebaum R.O."/>
            <person name="Kuo R.C."/>
            <person name="Labutti K."/>
            <person name="Haridas S."/>
            <person name="Kuo A."/>
            <person name="Salamov A."/>
            <person name="Ahrendt S.R."/>
            <person name="Lipzen A."/>
            <person name="Sullivan W."/>
            <person name="Andreopoulos W.B."/>
            <person name="Clum A."/>
            <person name="Lindquist E."/>
            <person name="Daum C."/>
            <person name="Ramamoorthy G.K."/>
            <person name="Gryganskyi A."/>
            <person name="Culley D."/>
            <person name="Magnuson J.K."/>
            <person name="James T.Y."/>
            <person name="O'Malley M.A."/>
            <person name="Stajich J.E."/>
            <person name="Spatafora J.W."/>
            <person name="Visel A."/>
            <person name="Grigoriev I.V."/>
        </authorList>
    </citation>
    <scope>NUCLEOTIDE SEQUENCE [LARGE SCALE GENOMIC DNA]</scope>
    <source>
        <strain evidence="3 4">NRRL 3301</strain>
    </source>
</reference>
<evidence type="ECO:0000259" key="2">
    <source>
        <dbReference type="Pfam" id="PF00561"/>
    </source>
</evidence>
<evidence type="ECO:0000313" key="3">
    <source>
        <dbReference type="EMBL" id="ORX48515.1"/>
    </source>
</evidence>
<dbReference type="OrthoDB" id="7457040at2759"/>
<gene>
    <name evidence="3" type="ORF">DM01DRAFT_1376724</name>
</gene>
<comment type="caution">
    <text evidence="3">The sequence shown here is derived from an EMBL/GenBank/DDBJ whole genome shotgun (WGS) entry which is preliminary data.</text>
</comment>
<dbReference type="AlphaFoldDB" id="A0A1X2G9F5"/>
<dbReference type="GO" id="GO:0055088">
    <property type="term" value="P:lipid homeostasis"/>
    <property type="evidence" value="ECO:0007669"/>
    <property type="project" value="TreeGrafter"/>
</dbReference>
<dbReference type="EMBL" id="MCGT01000029">
    <property type="protein sequence ID" value="ORX48515.1"/>
    <property type="molecule type" value="Genomic_DNA"/>
</dbReference>
<sequence>MTESASTLTSDPTFPLPTLPAVIPPTTRFNFLKNWWQRSAQTASHAEGRLLQRLVPVMDEMQYVHPTSVVARSMRVPLGATNNFVNTFMVSAKQEQDNQPRLLWDGRTDWTAQDKADVRQQKGKNLVICHGYGAGLGFFYKNYYALANVPGLNRLYAIDWLGMGRSSRPKWTISKTGSQTWDDIVDEVEHHFVESLEQWRESVGLETMTLMGHSLGGYFSTCYALKYPERVEKLILVSPAGIPAPPEDYIQQENPDSTPQELLEQEAKELGETMQAEAAESVGQQPPRRRIPSWARYLWDHNITPMSIVRAAGPFGASLVNRYTSRRFAHLTTEEQHELYDYIYQITSDKGSGEYALAAILKPGAYARRPLFSRLAGLKMPTIFVYGEDDWMDYRAAEEAQKTMKVPTKVLRVPYGGHHMYLDNPDGFNEAMQEEI</sequence>
<dbReference type="Pfam" id="PF00561">
    <property type="entry name" value="Abhydrolase_1"/>
    <property type="match status" value="1"/>
</dbReference>
<comment type="similarity">
    <text evidence="1">Belongs to the peptidase S33 family. ABHD4/ABHD5 subfamily.</text>
</comment>